<feature type="coiled-coil region" evidence="1">
    <location>
        <begin position="39"/>
        <end position="140"/>
    </location>
</feature>
<gene>
    <name evidence="3" type="ORF">MCOR_7545</name>
</gene>
<organism evidence="3 4">
    <name type="scientific">Mytilus coruscus</name>
    <name type="common">Sea mussel</name>
    <dbReference type="NCBI Taxonomy" id="42192"/>
    <lineage>
        <taxon>Eukaryota</taxon>
        <taxon>Metazoa</taxon>
        <taxon>Spiralia</taxon>
        <taxon>Lophotrochozoa</taxon>
        <taxon>Mollusca</taxon>
        <taxon>Bivalvia</taxon>
        <taxon>Autobranchia</taxon>
        <taxon>Pteriomorphia</taxon>
        <taxon>Mytilida</taxon>
        <taxon>Mytiloidea</taxon>
        <taxon>Mytilidae</taxon>
        <taxon>Mytilinae</taxon>
        <taxon>Mytilus</taxon>
    </lineage>
</organism>
<sequence length="408" mass="47539">MTEESDQLLSSPRQIPSFNKDTFRRAIIDGIDKQFQMGLKEQEIAVVSLTEEMDEQNKKLKGKQEEIDNLLKELQLKEKEETELLDKNNKLKIEIKERDLREVELLKEQKTTVVRLTKERDELKEKLKGKGEEIDNLSKLSLELQLKQKKEVVLMEENNKMKTEIKERNIREFAQLKEHGTTVVRHIEEMGAIKEKLKGKEEEIVNLSKLSRELQLKEKKEIELSDENSRLKIEITERNHREVELKVDNKTDHISKLTINSEDKIKENKLKHTVKENKGKLLKGHIPKGNALAVVAIEFGTTHSGWAYSFDRESKPCLPKIYTKGGWKGIDGLSTGKTHTVALFNPYDMLHSFGYEAEMQYAELIDEDAASEWKYFKGFNMALFVDETTQIEHQQRNLVGIFKRQIHK</sequence>
<evidence type="ECO:0000259" key="2">
    <source>
        <dbReference type="PROSITE" id="PS50965"/>
    </source>
</evidence>
<evidence type="ECO:0000313" key="4">
    <source>
        <dbReference type="Proteomes" id="UP000507470"/>
    </source>
</evidence>
<proteinExistence type="predicted"/>
<dbReference type="AlphaFoldDB" id="A0A6J8AGP9"/>
<feature type="coiled-coil region" evidence="1">
    <location>
        <begin position="190"/>
        <end position="227"/>
    </location>
</feature>
<evidence type="ECO:0000313" key="3">
    <source>
        <dbReference type="EMBL" id="CAC5367768.1"/>
    </source>
</evidence>
<dbReference type="PANTHER" id="PTHR14187:SF5">
    <property type="entry name" value="HEAT SHOCK 70 KDA PROTEIN 12A"/>
    <property type="match status" value="1"/>
</dbReference>
<dbReference type="OrthoDB" id="6150883at2759"/>
<keyword evidence="4" id="KW-1185">Reference proteome</keyword>
<dbReference type="EMBL" id="CACVKT020001386">
    <property type="protein sequence ID" value="CAC5367768.1"/>
    <property type="molecule type" value="Genomic_DNA"/>
</dbReference>
<feature type="domain" description="NERD" evidence="2">
    <location>
        <begin position="353"/>
        <end position="408"/>
    </location>
</feature>
<keyword evidence="1" id="KW-0175">Coiled coil</keyword>
<name>A0A6J8AGP9_MYTCO</name>
<dbReference type="PANTHER" id="PTHR14187">
    <property type="entry name" value="ALPHA KINASE/ELONGATION FACTOR 2 KINASE"/>
    <property type="match status" value="1"/>
</dbReference>
<reference evidence="3 4" key="1">
    <citation type="submission" date="2020-06" db="EMBL/GenBank/DDBJ databases">
        <authorList>
            <person name="Li R."/>
            <person name="Bekaert M."/>
        </authorList>
    </citation>
    <scope>NUCLEOTIDE SEQUENCE [LARGE SCALE GENOMIC DNA]</scope>
    <source>
        <strain evidence="4">wild</strain>
    </source>
</reference>
<dbReference type="PROSITE" id="PS50965">
    <property type="entry name" value="NERD"/>
    <property type="match status" value="1"/>
</dbReference>
<protein>
    <recommendedName>
        <fullName evidence="2">NERD domain-containing protein</fullName>
    </recommendedName>
</protein>
<dbReference type="InterPro" id="IPR011528">
    <property type="entry name" value="NERD"/>
</dbReference>
<evidence type="ECO:0000256" key="1">
    <source>
        <dbReference type="SAM" id="Coils"/>
    </source>
</evidence>
<accession>A0A6J8AGP9</accession>
<dbReference type="Proteomes" id="UP000507470">
    <property type="component" value="Unassembled WGS sequence"/>
</dbReference>